<feature type="domain" description="Peptidase M28" evidence="1">
    <location>
        <begin position="349"/>
        <end position="415"/>
    </location>
</feature>
<dbReference type="InterPro" id="IPR046450">
    <property type="entry name" value="PA_dom_sf"/>
</dbReference>
<evidence type="ECO:0000313" key="3">
    <source>
        <dbReference type="Proteomes" id="UP000004931"/>
    </source>
</evidence>
<dbReference type="SUPFAM" id="SSF53187">
    <property type="entry name" value="Zn-dependent exopeptidases"/>
    <property type="match status" value="1"/>
</dbReference>
<dbReference type="Proteomes" id="UP000004931">
    <property type="component" value="Unassembled WGS sequence"/>
</dbReference>
<dbReference type="InterPro" id="IPR007484">
    <property type="entry name" value="Peptidase_M28"/>
</dbReference>
<accession>A0YDI6</accession>
<dbReference type="SUPFAM" id="SSF52025">
    <property type="entry name" value="PA domain"/>
    <property type="match status" value="1"/>
</dbReference>
<comment type="caution">
    <text evidence="2">The sequence shown here is derived from an EMBL/GenBank/DDBJ whole genome shotgun (WGS) entry which is preliminary data.</text>
</comment>
<dbReference type="EMBL" id="AAVT01000004">
    <property type="protein sequence ID" value="EAW31289.1"/>
    <property type="molecule type" value="Genomic_DNA"/>
</dbReference>
<protein>
    <recommendedName>
        <fullName evidence="1">Peptidase M28 domain-containing protein</fullName>
    </recommendedName>
</protein>
<name>A0YDI6_9GAMM</name>
<dbReference type="Pfam" id="PF04389">
    <property type="entry name" value="Peptidase_M28"/>
    <property type="match status" value="1"/>
</dbReference>
<evidence type="ECO:0000313" key="2">
    <source>
        <dbReference type="EMBL" id="EAW31289.1"/>
    </source>
</evidence>
<reference evidence="2 3" key="1">
    <citation type="journal article" date="2010" name="J. Bacteriol.">
        <title>Genome sequence of the oligotrophic marine Gammaproteobacterium HTCC2143, isolated from the Oregon Coast.</title>
        <authorList>
            <person name="Oh H.M."/>
            <person name="Kang I."/>
            <person name="Ferriera S."/>
            <person name="Giovannoni S.J."/>
            <person name="Cho J.C."/>
        </authorList>
    </citation>
    <scope>NUCLEOTIDE SEQUENCE [LARGE SCALE GENOMIC DNA]</scope>
    <source>
        <strain evidence="2 3">HTCC2143</strain>
    </source>
</reference>
<dbReference type="Gene3D" id="3.50.30.30">
    <property type="match status" value="1"/>
</dbReference>
<dbReference type="eggNOG" id="COG2234">
    <property type="taxonomic scope" value="Bacteria"/>
</dbReference>
<dbReference type="Gene3D" id="3.40.630.10">
    <property type="entry name" value="Zn peptidases"/>
    <property type="match status" value="1"/>
</dbReference>
<proteinExistence type="predicted"/>
<dbReference type="AlphaFoldDB" id="A0YDI6"/>
<sequence>MDRIDDQHRTSKIFKAFSEMMKFAITGLLLLGGMTLCLESMAENDAPDDKQALARTPQALVDLLQNASFLSPELYSERMRSQRNAHAYPIGLEQLEQKLEEATDPRRDIKAQEMQTYADVLSDIALQSRQEGEILWGRIQGTKYERQTHDYLFKTLKGFGLDNVRHDKFPSGVPQWRPTTCDLDITAAPGFEQDQRYHFKDAITAFVSATTPTGGIEAPVVYVGDGTAAELQGRDIDGKIILLRARTQPSALMNSARTAYSRLVTGMYGMPAGIVVWWDVPRTNQVAGRVGAPGGGDDIGLAVPWTTIGNDAGFYLRKLLDRSTPDEPVIMRLDVQGQMEPVEKRMTGNVYATLPGQSGDYIVIPTHVDGYFYGIHDNGASVALNLALARHYSQIPIEKRAHGLIFLFQGDHEVPGVGGTLPFIDEHRQLMQEHLMLVLRPEHLGMMRPLDEAVYIASSNVTDPLMLLVTNRSPVLIDIFKRAANLYSIPMGDLVYADPAADEAAFHPPFNDLDAISSGWITTGKFYHSTADVDWGAVNFKQIEKITRGHAYIIDELFKLTKTDLRQGGYPVPEKSIYQSDLLKMIMGNN</sequence>
<dbReference type="STRING" id="247633.GP2143_04173"/>
<organism evidence="2 3">
    <name type="scientific">marine gamma proteobacterium HTCC2143</name>
    <dbReference type="NCBI Taxonomy" id="247633"/>
    <lineage>
        <taxon>Bacteria</taxon>
        <taxon>Pseudomonadati</taxon>
        <taxon>Pseudomonadota</taxon>
        <taxon>Gammaproteobacteria</taxon>
        <taxon>Cellvibrionales</taxon>
        <taxon>Spongiibacteraceae</taxon>
        <taxon>BD1-7 clade</taxon>
    </lineage>
</organism>
<evidence type="ECO:0000259" key="1">
    <source>
        <dbReference type="Pfam" id="PF04389"/>
    </source>
</evidence>
<gene>
    <name evidence="2" type="ORF">GP2143_04173</name>
</gene>
<keyword evidence="3" id="KW-1185">Reference proteome</keyword>